<dbReference type="PANTHER" id="PTHR11360:SF238">
    <property type="entry name" value="SD10469P"/>
    <property type="match status" value="1"/>
</dbReference>
<evidence type="ECO:0000256" key="1">
    <source>
        <dbReference type="SAM" id="MobiDB-lite"/>
    </source>
</evidence>
<feature type="transmembrane region" description="Helical" evidence="2">
    <location>
        <begin position="631"/>
        <end position="650"/>
    </location>
</feature>
<feature type="transmembrane region" description="Helical" evidence="2">
    <location>
        <begin position="218"/>
        <end position="239"/>
    </location>
</feature>
<dbReference type="InterPro" id="IPR011701">
    <property type="entry name" value="MFS"/>
</dbReference>
<feature type="region of interest" description="Disordered" evidence="1">
    <location>
        <begin position="1"/>
        <end position="29"/>
    </location>
</feature>
<evidence type="ECO:0000313" key="3">
    <source>
        <dbReference type="EMBL" id="KAL3112719.1"/>
    </source>
</evidence>
<feature type="transmembrane region" description="Helical" evidence="2">
    <location>
        <begin position="509"/>
        <end position="528"/>
    </location>
</feature>
<dbReference type="Pfam" id="PF07690">
    <property type="entry name" value="MFS_1"/>
    <property type="match status" value="2"/>
</dbReference>
<feature type="compositionally biased region" description="Basic and acidic residues" evidence="1">
    <location>
        <begin position="678"/>
        <end position="691"/>
    </location>
</feature>
<feature type="transmembrane region" description="Helical" evidence="2">
    <location>
        <begin position="180"/>
        <end position="198"/>
    </location>
</feature>
<dbReference type="EMBL" id="JBICBT010000464">
    <property type="protein sequence ID" value="KAL3112719.1"/>
    <property type="molecule type" value="Genomic_DNA"/>
</dbReference>
<protein>
    <recommendedName>
        <fullName evidence="5">Major facilitator superfamily (MFS) profile domain-containing protein</fullName>
    </recommendedName>
</protein>
<feature type="region of interest" description="Disordered" evidence="1">
    <location>
        <begin position="664"/>
        <end position="691"/>
    </location>
</feature>
<feature type="transmembrane region" description="Helical" evidence="2">
    <location>
        <begin position="147"/>
        <end position="168"/>
    </location>
</feature>
<feature type="transmembrane region" description="Helical" evidence="2">
    <location>
        <begin position="119"/>
        <end position="141"/>
    </location>
</feature>
<feature type="transmembrane region" description="Helical" evidence="2">
    <location>
        <begin position="540"/>
        <end position="560"/>
    </location>
</feature>
<organism evidence="3 4">
    <name type="scientific">Heterodera trifolii</name>
    <dbReference type="NCBI Taxonomy" id="157864"/>
    <lineage>
        <taxon>Eukaryota</taxon>
        <taxon>Metazoa</taxon>
        <taxon>Ecdysozoa</taxon>
        <taxon>Nematoda</taxon>
        <taxon>Chromadorea</taxon>
        <taxon>Rhabditida</taxon>
        <taxon>Tylenchina</taxon>
        <taxon>Tylenchomorpha</taxon>
        <taxon>Tylenchoidea</taxon>
        <taxon>Heteroderidae</taxon>
        <taxon>Heteroderinae</taxon>
        <taxon>Heterodera</taxon>
    </lineage>
</organism>
<feature type="transmembrane region" description="Helical" evidence="2">
    <location>
        <begin position="566"/>
        <end position="587"/>
    </location>
</feature>
<dbReference type="PANTHER" id="PTHR11360">
    <property type="entry name" value="MONOCARBOXYLATE TRANSPORTER"/>
    <property type="match status" value="1"/>
</dbReference>
<dbReference type="Proteomes" id="UP001620626">
    <property type="component" value="Unassembled WGS sequence"/>
</dbReference>
<keyword evidence="2" id="KW-0472">Membrane</keyword>
<gene>
    <name evidence="3" type="ORF">niasHT_019693</name>
</gene>
<accession>A0ABD2LE75</accession>
<reference evidence="3 4" key="1">
    <citation type="submission" date="2024-10" db="EMBL/GenBank/DDBJ databases">
        <authorList>
            <person name="Kim D."/>
        </authorList>
    </citation>
    <scope>NUCLEOTIDE SEQUENCE [LARGE SCALE GENOMIC DNA]</scope>
    <source>
        <strain evidence="3">BH-2024</strain>
    </source>
</reference>
<evidence type="ECO:0008006" key="5">
    <source>
        <dbReference type="Google" id="ProtNLM"/>
    </source>
</evidence>
<dbReference type="Gene3D" id="1.20.1250.20">
    <property type="entry name" value="MFS general substrate transporter like domains"/>
    <property type="match status" value="2"/>
</dbReference>
<feature type="transmembrane region" description="Helical" evidence="2">
    <location>
        <begin position="88"/>
        <end position="107"/>
    </location>
</feature>
<dbReference type="InterPro" id="IPR050327">
    <property type="entry name" value="Proton-linked_MCT"/>
</dbReference>
<dbReference type="InterPro" id="IPR036259">
    <property type="entry name" value="MFS_trans_sf"/>
</dbReference>
<comment type="caution">
    <text evidence="3">The sequence shown here is derived from an EMBL/GenBank/DDBJ whole genome shotgun (WGS) entry which is preliminary data.</text>
</comment>
<feature type="transmembrane region" description="Helical" evidence="2">
    <location>
        <begin position="599"/>
        <end position="619"/>
    </location>
</feature>
<dbReference type="AlphaFoldDB" id="A0ABD2LE75"/>
<name>A0ABD2LE75_9BILA</name>
<evidence type="ECO:0000313" key="4">
    <source>
        <dbReference type="Proteomes" id="UP001620626"/>
    </source>
</evidence>
<keyword evidence="2" id="KW-1133">Transmembrane helix</keyword>
<feature type="transmembrane region" description="Helical" evidence="2">
    <location>
        <begin position="462"/>
        <end position="487"/>
    </location>
</feature>
<sequence>MPIGNGREERGADDGTAAEEQRKRGGDSLKDVAMIDEMEEQLEDAGLMKAPDGGYGWVVVLASFCTNAVVDGIIFTVSASLVPRWEKVFQSDGVTAITSLLAGFYLLSGPLASALANNFGCNVVAISGSLIAAIGFLISALLPALPVLYLCFGVIGGLGFGLIFLPAIVIVGQYFSERRALATGIAVCGSGIGTAIFGKLNPFLLDLFSDMAGEEESWRLFLLFLSGTSLFCAFFGYFFKPLKPSKSQLEQVVRITAELMGMDENERAAMLTSNERLSVPLPQKRDSVEAVQMPLVTQGVEIERFDKQSFAHKRRNTFSNRPFLSTLELLASRQTIDKPSCTSNSNLALEVSKAGIADLNRPLSRMDIFYSGSTANLASRLRRREATITSTDAEAGEEPTASAIGGTVAAPARSTLFLSSAGLADAATARTAGGGISSKWTWRILKSIRPMLDLSLLQSPTFILLALTGFLTLFCFFVPFAFLGALADERTKEKMGETPRGDGEQREGSSQLLLVLLGLFNLIGRVLCGFVSDHPKVDPLMLSNFSLILGGFATAFAPFLSRLWMFALYCFPFAFGAASFAALRSIICVELLGIDRLTSAFGMLMLFMGVAALLGPPFARALKNWSGDYGLAFHIMGSLMALSGFLGIPLRRINEWECAKERKRKMIEDGGEDEGEIEGTKIGRKSGEEKQ</sequence>
<keyword evidence="2" id="KW-0812">Transmembrane</keyword>
<evidence type="ECO:0000256" key="2">
    <source>
        <dbReference type="SAM" id="Phobius"/>
    </source>
</evidence>
<dbReference type="SUPFAM" id="SSF103473">
    <property type="entry name" value="MFS general substrate transporter"/>
    <property type="match status" value="1"/>
</dbReference>
<keyword evidence="4" id="KW-1185">Reference proteome</keyword>
<proteinExistence type="predicted"/>
<feature type="transmembrane region" description="Helical" evidence="2">
    <location>
        <begin position="57"/>
        <end position="82"/>
    </location>
</feature>